<comment type="caution">
    <text evidence="4">The sequence shown here is derived from an EMBL/GenBank/DDBJ whole genome shotgun (WGS) entry which is preliminary data.</text>
</comment>
<evidence type="ECO:0000256" key="1">
    <source>
        <dbReference type="SAM" id="MobiDB-lite"/>
    </source>
</evidence>
<dbReference type="Gene3D" id="3.30.830.10">
    <property type="entry name" value="Metalloenzyme, LuxS/M16 peptidase-like"/>
    <property type="match status" value="2"/>
</dbReference>
<reference evidence="4 5" key="1">
    <citation type="journal article" date="2018" name="Plant J.">
        <title>Genome sequences of Chlorella sorokiniana UTEX 1602 and Micractinium conductrix SAG 241.80: implications to maltose excretion by a green alga.</title>
        <authorList>
            <person name="Arriola M.B."/>
            <person name="Velmurugan N."/>
            <person name="Zhang Y."/>
            <person name="Plunkett M.H."/>
            <person name="Hondzo H."/>
            <person name="Barney B.M."/>
        </authorList>
    </citation>
    <scope>NUCLEOTIDE SEQUENCE [LARGE SCALE GENOMIC DNA]</scope>
    <source>
        <strain evidence="4 5">SAG 241.80</strain>
    </source>
</reference>
<evidence type="ECO:0000259" key="2">
    <source>
        <dbReference type="Pfam" id="PF00675"/>
    </source>
</evidence>
<dbReference type="AlphaFoldDB" id="A0A2P6V8E3"/>
<keyword evidence="5" id="KW-1185">Reference proteome</keyword>
<feature type="domain" description="Peptidase M16 C-terminal" evidence="3">
    <location>
        <begin position="302"/>
        <end position="483"/>
    </location>
</feature>
<evidence type="ECO:0000259" key="3">
    <source>
        <dbReference type="Pfam" id="PF05193"/>
    </source>
</evidence>
<gene>
    <name evidence="4" type="ORF">C2E20_6134</name>
</gene>
<protein>
    <submittedName>
        <fullName evidence="4">Peptidase M16</fullName>
    </submittedName>
</protein>
<dbReference type="InterPro" id="IPR050361">
    <property type="entry name" value="MPP/UQCRC_Complex"/>
</dbReference>
<dbReference type="Pfam" id="PF05193">
    <property type="entry name" value="Peptidase_M16_C"/>
    <property type="match status" value="1"/>
</dbReference>
<dbReference type="OrthoDB" id="4365at2759"/>
<dbReference type="InterPro" id="IPR007863">
    <property type="entry name" value="Peptidase_M16_C"/>
</dbReference>
<feature type="domain" description="Peptidase M16 N-terminal" evidence="2">
    <location>
        <begin position="150"/>
        <end position="282"/>
    </location>
</feature>
<dbReference type="InterPro" id="IPR011249">
    <property type="entry name" value="Metalloenz_LuxS/M16"/>
</dbReference>
<dbReference type="SUPFAM" id="SSF63411">
    <property type="entry name" value="LuxS/MPP-like metallohydrolase"/>
    <property type="match status" value="2"/>
</dbReference>
<evidence type="ECO:0000313" key="4">
    <source>
        <dbReference type="EMBL" id="PSC70360.1"/>
    </source>
</evidence>
<dbReference type="GO" id="GO:0046872">
    <property type="term" value="F:metal ion binding"/>
    <property type="evidence" value="ECO:0007669"/>
    <property type="project" value="InterPro"/>
</dbReference>
<accession>A0A2P6V8E3</accession>
<dbReference type="STRING" id="554055.A0A2P6V8E3"/>
<dbReference type="InterPro" id="IPR011765">
    <property type="entry name" value="Pept_M16_N"/>
</dbReference>
<feature type="region of interest" description="Disordered" evidence="1">
    <location>
        <begin position="17"/>
        <end position="53"/>
    </location>
</feature>
<proteinExistence type="predicted"/>
<feature type="region of interest" description="Disordered" evidence="1">
    <location>
        <begin position="344"/>
        <end position="365"/>
    </location>
</feature>
<organism evidence="4 5">
    <name type="scientific">Micractinium conductrix</name>
    <dbReference type="NCBI Taxonomy" id="554055"/>
    <lineage>
        <taxon>Eukaryota</taxon>
        <taxon>Viridiplantae</taxon>
        <taxon>Chlorophyta</taxon>
        <taxon>core chlorophytes</taxon>
        <taxon>Trebouxiophyceae</taxon>
        <taxon>Chlorellales</taxon>
        <taxon>Chlorellaceae</taxon>
        <taxon>Chlorella clade</taxon>
        <taxon>Micractinium</taxon>
    </lineage>
</organism>
<dbReference type="PANTHER" id="PTHR11851:SF225">
    <property type="entry name" value="NON-PEPTIDASE HOMOLOG YMXG"/>
    <property type="match status" value="1"/>
</dbReference>
<name>A0A2P6V8E3_9CHLO</name>
<evidence type="ECO:0000313" key="5">
    <source>
        <dbReference type="Proteomes" id="UP000239649"/>
    </source>
</evidence>
<dbReference type="Pfam" id="PF00675">
    <property type="entry name" value="Peptidase_M16"/>
    <property type="match status" value="1"/>
</dbReference>
<sequence length="573" mass="60546">MASLQALSRDTTLLNFHPRRRPAPYAPAQLRSRTAAARCNAQRRSEQDDAPAGWRQRAAAPAAATLLSAQALLLGPLDAAAASTSFAAVGQQQQQQQQAAAAAPGISPLPTYPDPDAALSLPPLPSRFPALPPLEVPKYLQVTLPKGLRVFLLEDHELPVVRGSLLMKGGTRASPDDKVGLASLSAAVQRSGGSVAHPGAALDEALEERAASIEGGASGEAFGFGFQCLREDAADVLGLFAEVVRTPALPQDKVDLAKLQVLNALEHRNDNPSGIPPRELAKMIYGRGSVFARDPTPEQIASISANDVRAFLATWQQPGAAVLGIVGDFEPKQMQEMVEAAFGDWAAPPGQPAPPPLPNPPLPDQTGIAGRVFLIDVPGATQTSVAVGEPGIQLMDRDEYSLDVLGSVLNGFGGRLFNQIRSRDGLAYSVSGGWAPTPTDHPGLFMATAETAQPAALLAALRTALEGAATAPPTAEELQRAKQEALNRFVFNFASRPAQLSRAISFDLLGIPQDYLFRYREGIERVQPADVLAAAQRRLHPAQQTIVVAGDAASLRPQLEKALGLPVEDLPLT</sequence>
<dbReference type="Proteomes" id="UP000239649">
    <property type="component" value="Unassembled WGS sequence"/>
</dbReference>
<feature type="compositionally biased region" description="Pro residues" evidence="1">
    <location>
        <begin position="349"/>
        <end position="363"/>
    </location>
</feature>
<dbReference type="EMBL" id="LHPF02000020">
    <property type="protein sequence ID" value="PSC70360.1"/>
    <property type="molecule type" value="Genomic_DNA"/>
</dbReference>
<dbReference type="PANTHER" id="PTHR11851">
    <property type="entry name" value="METALLOPROTEASE"/>
    <property type="match status" value="1"/>
</dbReference>